<dbReference type="Pfam" id="PF25944">
    <property type="entry name" value="Beta-barrel_RND"/>
    <property type="match status" value="1"/>
</dbReference>
<evidence type="ECO:0000259" key="4">
    <source>
        <dbReference type="Pfam" id="PF25876"/>
    </source>
</evidence>
<dbReference type="Gene3D" id="2.40.420.20">
    <property type="match status" value="1"/>
</dbReference>
<dbReference type="NCBIfam" id="TIGR01730">
    <property type="entry name" value="RND_mfp"/>
    <property type="match status" value="1"/>
</dbReference>
<dbReference type="Gene3D" id="2.40.50.100">
    <property type="match status" value="1"/>
</dbReference>
<dbReference type="RefSeq" id="WP_273673102.1">
    <property type="nucleotide sequence ID" value="NZ_JAQQXR010000008.1"/>
</dbReference>
<comment type="caution">
    <text evidence="8">The sequence shown here is derived from an EMBL/GenBank/DDBJ whole genome shotgun (WGS) entry which is preliminary data.</text>
</comment>
<keyword evidence="9" id="KW-1185">Reference proteome</keyword>
<dbReference type="Pfam" id="PF25917">
    <property type="entry name" value="BSH_RND"/>
    <property type="match status" value="1"/>
</dbReference>
<accession>A0ABT5K7L5</accession>
<comment type="subcellular location">
    <subcellularLocation>
        <location evidence="1">Cell envelope</location>
    </subcellularLocation>
</comment>
<evidence type="ECO:0000259" key="7">
    <source>
        <dbReference type="Pfam" id="PF25967"/>
    </source>
</evidence>
<dbReference type="Gene3D" id="2.40.30.170">
    <property type="match status" value="1"/>
</dbReference>
<dbReference type="Pfam" id="PF25967">
    <property type="entry name" value="RND-MFP_C"/>
    <property type="match status" value="1"/>
</dbReference>
<dbReference type="Gene3D" id="1.10.287.470">
    <property type="entry name" value="Helix hairpin bin"/>
    <property type="match status" value="1"/>
</dbReference>
<dbReference type="SUPFAM" id="SSF111369">
    <property type="entry name" value="HlyD-like secretion proteins"/>
    <property type="match status" value="1"/>
</dbReference>
<feature type="coiled-coil region" evidence="3">
    <location>
        <begin position="113"/>
        <end position="171"/>
    </location>
</feature>
<organism evidence="8 9">
    <name type="scientific">Janthinobacterium fluminis</name>
    <dbReference type="NCBI Taxonomy" id="2987524"/>
    <lineage>
        <taxon>Bacteria</taxon>
        <taxon>Pseudomonadati</taxon>
        <taxon>Pseudomonadota</taxon>
        <taxon>Betaproteobacteria</taxon>
        <taxon>Burkholderiales</taxon>
        <taxon>Oxalobacteraceae</taxon>
        <taxon>Janthinobacterium</taxon>
    </lineage>
</organism>
<keyword evidence="3" id="KW-0175">Coiled coil</keyword>
<dbReference type="InterPro" id="IPR058625">
    <property type="entry name" value="MdtA-like_BSH"/>
</dbReference>
<dbReference type="PANTHER" id="PTHR30158:SF10">
    <property type="entry name" value="CATION EFFLUX PUMP"/>
    <property type="match status" value="1"/>
</dbReference>
<dbReference type="PANTHER" id="PTHR30158">
    <property type="entry name" value="ACRA/E-RELATED COMPONENT OF DRUG EFFLUX TRANSPORTER"/>
    <property type="match status" value="1"/>
</dbReference>
<comment type="similarity">
    <text evidence="2">Belongs to the membrane fusion protein (MFP) (TC 8.A.1) family.</text>
</comment>
<dbReference type="Pfam" id="PF25876">
    <property type="entry name" value="HH_MFP_RND"/>
    <property type="match status" value="1"/>
</dbReference>
<evidence type="ECO:0000256" key="3">
    <source>
        <dbReference type="SAM" id="Coils"/>
    </source>
</evidence>
<dbReference type="InterPro" id="IPR006143">
    <property type="entry name" value="RND_pump_MFP"/>
</dbReference>
<dbReference type="EMBL" id="JAQQXR010000008">
    <property type="protein sequence ID" value="MDC8759747.1"/>
    <property type="molecule type" value="Genomic_DNA"/>
</dbReference>
<evidence type="ECO:0000259" key="5">
    <source>
        <dbReference type="Pfam" id="PF25917"/>
    </source>
</evidence>
<evidence type="ECO:0000313" key="9">
    <source>
        <dbReference type="Proteomes" id="UP001221208"/>
    </source>
</evidence>
<dbReference type="Proteomes" id="UP001221208">
    <property type="component" value="Unassembled WGS sequence"/>
</dbReference>
<evidence type="ECO:0000259" key="6">
    <source>
        <dbReference type="Pfam" id="PF25944"/>
    </source>
</evidence>
<reference evidence="8 9" key="1">
    <citation type="submission" date="2022-10" db="EMBL/GenBank/DDBJ databases">
        <title>Janthinobacterium sp. hw3 Genome sequencing.</title>
        <authorList>
            <person name="Park S."/>
        </authorList>
    </citation>
    <scope>NUCLEOTIDE SEQUENCE [LARGE SCALE GENOMIC DNA]</scope>
    <source>
        <strain evidence="9">hw3</strain>
    </source>
</reference>
<dbReference type="PROSITE" id="PS51257">
    <property type="entry name" value="PROKAR_LIPOPROTEIN"/>
    <property type="match status" value="1"/>
</dbReference>
<dbReference type="InterPro" id="IPR058624">
    <property type="entry name" value="MdtA-like_HH"/>
</dbReference>
<feature type="domain" description="Multidrug resistance protein MdtA-like alpha-helical hairpin" evidence="4">
    <location>
        <begin position="107"/>
        <end position="175"/>
    </location>
</feature>
<feature type="domain" description="Multidrug resistance protein MdtA-like C-terminal permuted SH3" evidence="7">
    <location>
        <begin position="302"/>
        <end position="362"/>
    </location>
</feature>
<gene>
    <name evidence="8" type="ORF">OIK44_19360</name>
</gene>
<feature type="domain" description="Multidrug resistance protein MdtA-like barrel-sandwich hybrid" evidence="5">
    <location>
        <begin position="66"/>
        <end position="206"/>
    </location>
</feature>
<sequence length="403" mass="42471">MKHTEQWTMLALAGLAALGLAGCDSANSKTQEAPAAGAPPISAAAVLEKPITETQEFSGRLEAVERVDIRSRVGGFITAVNFKPGSEVKKGQVLFVIDPRPFQAEVSRAEGAAASARAKADLARLELARAEKLLAEKAIPQRELDEKAAGLKELDANARAAQASFEAARLNLSYTQVHAPIDGRVGKAEITVGNLIDGAAILTSVVSTERIYASFDGDEDTYLRVGALAHKGAAVTVKVGLANETGFPHEGKLEFVDNQLDPRTGSVRMRATFANADNVLVPGLFARVQLNAGNGGKERTRALLINDRAVGTDQNRKFVFVVGADSKAEYRPVKLGPTVDGLRVVREGLKAGEKIVVHGLQRVRPGAPVTPQTVAMDFDPAAPAPAPKPAVNVAAKAVSTAKE</sequence>
<evidence type="ECO:0000256" key="2">
    <source>
        <dbReference type="ARBA" id="ARBA00009477"/>
    </source>
</evidence>
<protein>
    <submittedName>
        <fullName evidence="8">Efflux RND transporter periplasmic adaptor subunit</fullName>
    </submittedName>
</protein>
<evidence type="ECO:0000256" key="1">
    <source>
        <dbReference type="ARBA" id="ARBA00004196"/>
    </source>
</evidence>
<dbReference type="InterPro" id="IPR058626">
    <property type="entry name" value="MdtA-like_b-barrel"/>
</dbReference>
<evidence type="ECO:0000313" key="8">
    <source>
        <dbReference type="EMBL" id="MDC8759747.1"/>
    </source>
</evidence>
<name>A0ABT5K7L5_9BURK</name>
<feature type="domain" description="Multidrug resistance protein MdtA-like beta-barrel" evidence="6">
    <location>
        <begin position="230"/>
        <end position="293"/>
    </location>
</feature>
<proteinExistence type="inferred from homology"/>
<dbReference type="InterPro" id="IPR058627">
    <property type="entry name" value="MdtA-like_C"/>
</dbReference>